<evidence type="ECO:0000313" key="2">
    <source>
        <dbReference type="Proteomes" id="UP000266861"/>
    </source>
</evidence>
<protein>
    <submittedName>
        <fullName evidence="1">Uncharacterized protein</fullName>
    </submittedName>
</protein>
<comment type="caution">
    <text evidence="1">The sequence shown here is derived from an EMBL/GenBank/DDBJ whole genome shotgun (WGS) entry which is preliminary data.</text>
</comment>
<reference evidence="1 2" key="1">
    <citation type="submission" date="2018-08" db="EMBL/GenBank/DDBJ databases">
        <title>Genome and evolution of the arbuscular mycorrhizal fungus Diversispora epigaea (formerly Glomus versiforme) and its bacterial endosymbionts.</title>
        <authorList>
            <person name="Sun X."/>
            <person name="Fei Z."/>
            <person name="Harrison M."/>
        </authorList>
    </citation>
    <scope>NUCLEOTIDE SEQUENCE [LARGE SCALE GENOMIC DNA]</scope>
    <source>
        <strain evidence="1 2">IT104</strain>
    </source>
</reference>
<evidence type="ECO:0000313" key="1">
    <source>
        <dbReference type="EMBL" id="RHZ82534.1"/>
    </source>
</evidence>
<gene>
    <name evidence="1" type="ORF">Glove_109g227</name>
</gene>
<sequence>MLAANEFELTELSNKLETILIEDKASELKTQIFKNVCGANSTLVPHKTNSNLYGHLLLNKWLFYGQSNEKFLLQKLC</sequence>
<accession>A0A397JBK9</accession>
<dbReference type="Proteomes" id="UP000266861">
    <property type="component" value="Unassembled WGS sequence"/>
</dbReference>
<dbReference type="AlphaFoldDB" id="A0A397JBK9"/>
<proteinExistence type="predicted"/>
<organism evidence="1 2">
    <name type="scientific">Diversispora epigaea</name>
    <dbReference type="NCBI Taxonomy" id="1348612"/>
    <lineage>
        <taxon>Eukaryota</taxon>
        <taxon>Fungi</taxon>
        <taxon>Fungi incertae sedis</taxon>
        <taxon>Mucoromycota</taxon>
        <taxon>Glomeromycotina</taxon>
        <taxon>Glomeromycetes</taxon>
        <taxon>Diversisporales</taxon>
        <taxon>Diversisporaceae</taxon>
        <taxon>Diversispora</taxon>
    </lineage>
</organism>
<keyword evidence="2" id="KW-1185">Reference proteome</keyword>
<name>A0A397JBK9_9GLOM</name>
<dbReference type="EMBL" id="PQFF01000102">
    <property type="protein sequence ID" value="RHZ82534.1"/>
    <property type="molecule type" value="Genomic_DNA"/>
</dbReference>